<dbReference type="GO" id="GO:0016787">
    <property type="term" value="F:hydrolase activity"/>
    <property type="evidence" value="ECO:0007669"/>
    <property type="project" value="UniProtKB-KW"/>
</dbReference>
<dbReference type="PANTHER" id="PTHR21240:SF28">
    <property type="entry name" value="ISO-OROTATE DECARBOXYLASE (EUROFUNG)"/>
    <property type="match status" value="1"/>
</dbReference>
<evidence type="ECO:0000256" key="1">
    <source>
        <dbReference type="ARBA" id="ARBA00023239"/>
    </source>
</evidence>
<dbReference type="EMBL" id="FZMO01000001">
    <property type="protein sequence ID" value="SNQ45259.1"/>
    <property type="molecule type" value="Genomic_DNA"/>
</dbReference>
<dbReference type="RefSeq" id="WP_243407030.1">
    <property type="nucleotide sequence ID" value="NZ_FZMO01000001.1"/>
</dbReference>
<organism evidence="3 4">
    <name type="scientific">Frankia canadensis</name>
    <dbReference type="NCBI Taxonomy" id="1836972"/>
    <lineage>
        <taxon>Bacteria</taxon>
        <taxon>Bacillati</taxon>
        <taxon>Actinomycetota</taxon>
        <taxon>Actinomycetes</taxon>
        <taxon>Frankiales</taxon>
        <taxon>Frankiaceae</taxon>
        <taxon>Frankia</taxon>
    </lineage>
</organism>
<dbReference type="GO" id="GO:0019748">
    <property type="term" value="P:secondary metabolic process"/>
    <property type="evidence" value="ECO:0007669"/>
    <property type="project" value="TreeGrafter"/>
</dbReference>
<dbReference type="Proteomes" id="UP000234331">
    <property type="component" value="Unassembled WGS sequence"/>
</dbReference>
<name>A0A2I2KI00_9ACTN</name>
<keyword evidence="3" id="KW-0378">Hydrolase</keyword>
<dbReference type="GO" id="GO:0016831">
    <property type="term" value="F:carboxy-lyase activity"/>
    <property type="evidence" value="ECO:0007669"/>
    <property type="project" value="InterPro"/>
</dbReference>
<keyword evidence="4" id="KW-1185">Reference proteome</keyword>
<dbReference type="SUPFAM" id="SSF51556">
    <property type="entry name" value="Metallo-dependent hydrolases"/>
    <property type="match status" value="1"/>
</dbReference>
<dbReference type="InterPro" id="IPR032465">
    <property type="entry name" value="ACMSD"/>
</dbReference>
<dbReference type="InterPro" id="IPR006680">
    <property type="entry name" value="Amidohydro-rel"/>
</dbReference>
<protein>
    <submittedName>
        <fullName evidence="3">Amidohydrolase</fullName>
    </submittedName>
</protein>
<sequence length="381" mass="42746">MPEPHRSYKILSVDDHLCEPPDMFEGRLPAALADRAPRVIEQEDGSQVWTYEGKIFPNIAVNAVVGLPKDQWGYEPVRFDAIRKGAWDIHARITDMDAAGIAGSLCFPSQVAGFGGVTFADSKDQELGLACTRAWNDWHHEVWAGTYPGRMVPLQLPWLPDPVLAAEEIRRNAERGFRAVTFPEYPTNVGRPSFHTAHWDPFFAACEETETVVCIHTGSGRWAPRPNSDGPRTIRVSLFPVNAMVAAADLLFSEIPLRFPNLKIALAEGGIGWVAMYRDRLEYMEDRAGSFGNTWSSTEISPAEVFQRNFYFCSLDDPSTIDTRYRIGVDKIMIEVDYPHADSTWPESQEIVHKSLGGLPNDEIELITHGNAERLFRFPLA</sequence>
<keyword evidence="1" id="KW-0456">Lyase</keyword>
<dbReference type="GO" id="GO:0005737">
    <property type="term" value="C:cytoplasm"/>
    <property type="evidence" value="ECO:0007669"/>
    <property type="project" value="TreeGrafter"/>
</dbReference>
<proteinExistence type="predicted"/>
<feature type="domain" description="Amidohydrolase-related" evidence="2">
    <location>
        <begin position="87"/>
        <end position="378"/>
    </location>
</feature>
<reference evidence="3 4" key="1">
    <citation type="submission" date="2017-06" db="EMBL/GenBank/DDBJ databases">
        <authorList>
            <person name="Kim H.J."/>
            <person name="Triplett B.A."/>
        </authorList>
    </citation>
    <scope>NUCLEOTIDE SEQUENCE [LARGE SCALE GENOMIC DNA]</scope>
    <source>
        <strain evidence="3">FRACA_ARgP5</strain>
    </source>
</reference>
<dbReference type="Pfam" id="PF04909">
    <property type="entry name" value="Amidohydro_2"/>
    <property type="match status" value="1"/>
</dbReference>
<dbReference type="PANTHER" id="PTHR21240">
    <property type="entry name" value="2-AMINO-3-CARBOXYLMUCONATE-6-SEMIALDEHYDE DECARBOXYLASE"/>
    <property type="match status" value="1"/>
</dbReference>
<dbReference type="Gene3D" id="3.20.20.140">
    <property type="entry name" value="Metal-dependent hydrolases"/>
    <property type="match status" value="1"/>
</dbReference>
<evidence type="ECO:0000313" key="3">
    <source>
        <dbReference type="EMBL" id="SNQ45259.1"/>
    </source>
</evidence>
<dbReference type="InterPro" id="IPR032466">
    <property type="entry name" value="Metal_Hydrolase"/>
</dbReference>
<accession>A0A2I2KI00</accession>
<dbReference type="AlphaFoldDB" id="A0A2I2KI00"/>
<evidence type="ECO:0000259" key="2">
    <source>
        <dbReference type="Pfam" id="PF04909"/>
    </source>
</evidence>
<gene>
    <name evidence="3" type="ORF">FRACA_10018</name>
</gene>
<evidence type="ECO:0000313" key="4">
    <source>
        <dbReference type="Proteomes" id="UP000234331"/>
    </source>
</evidence>